<dbReference type="Gene3D" id="2.10.25.10">
    <property type="entry name" value="Laminin"/>
    <property type="match status" value="3"/>
</dbReference>
<dbReference type="InterPro" id="IPR051368">
    <property type="entry name" value="SerProtInhib-TIL_Domain"/>
</dbReference>
<evidence type="ECO:0000256" key="2">
    <source>
        <dbReference type="ARBA" id="ARBA00023157"/>
    </source>
</evidence>
<organism evidence="6">
    <name type="scientific">Helicoverpa armigera</name>
    <name type="common">Cotton bollworm</name>
    <name type="synonym">Heliothis armigera</name>
    <dbReference type="NCBI Taxonomy" id="29058"/>
    <lineage>
        <taxon>Eukaryota</taxon>
        <taxon>Metazoa</taxon>
        <taxon>Ecdysozoa</taxon>
        <taxon>Arthropoda</taxon>
        <taxon>Hexapoda</taxon>
        <taxon>Insecta</taxon>
        <taxon>Pterygota</taxon>
        <taxon>Neoptera</taxon>
        <taxon>Endopterygota</taxon>
        <taxon>Lepidoptera</taxon>
        <taxon>Glossata</taxon>
        <taxon>Ditrysia</taxon>
        <taxon>Noctuoidea</taxon>
        <taxon>Noctuidae</taxon>
        <taxon>Heliothinae</taxon>
        <taxon>Helicoverpa</taxon>
    </lineage>
</organism>
<keyword evidence="4" id="KW-0732">Signal</keyword>
<proteinExistence type="evidence at transcript level"/>
<dbReference type="EMBL" id="KJ439231">
    <property type="protein sequence ID" value="AHX25882.1"/>
    <property type="molecule type" value="mRNA"/>
</dbReference>
<feature type="signal peptide" evidence="4">
    <location>
        <begin position="1"/>
        <end position="16"/>
    </location>
</feature>
<evidence type="ECO:0000259" key="5">
    <source>
        <dbReference type="Pfam" id="PF01826"/>
    </source>
</evidence>
<keyword evidence="2" id="KW-1015">Disulfide bond</keyword>
<reference evidence="6" key="1">
    <citation type="journal article" date="2014" name="FEBS J.">
        <title>OPDA Isomerase GST16 is involved in phytohormone detoxification and insect development.</title>
        <authorList>
            <person name="Shabab M."/>
            <person name="Khan S.A."/>
            <person name="Vogel H."/>
            <person name="Heckel D.G."/>
            <person name="Boland W."/>
        </authorList>
    </citation>
    <scope>NUCLEOTIDE SEQUENCE</scope>
    <source>
        <strain evidence="6">V3ndC0071m</strain>
    </source>
</reference>
<feature type="compositionally biased region" description="Low complexity" evidence="3">
    <location>
        <begin position="202"/>
        <end position="216"/>
    </location>
</feature>
<dbReference type="OrthoDB" id="5945029at2759"/>
<feature type="region of interest" description="Disordered" evidence="3">
    <location>
        <begin position="202"/>
        <end position="221"/>
    </location>
</feature>
<dbReference type="AlphaFoldDB" id="A0A023PN86"/>
<dbReference type="InterPro" id="IPR002919">
    <property type="entry name" value="TIL_dom"/>
</dbReference>
<sequence length="287" mass="32429">MFSLFSFSCLIVCVYSNNILKEQPTISSGPCKENEHMEVNSTSCQLTCDNRYLLSYESICESFTGCACNVGYVRLHRNGKCVLEDDCPPEDNYCGPYEEKTDCEITCPPQACESIYMTYDCNENKQSKECRTGCNCIEGHLRNAIGMCVPKKFCPTPFYVIRSIRDYNLPRPRYHEVKLFNREWALTPLAHSDTLNVSTNSESLLSSSSTNSTNSSQGSNPCKGVNEEWHDCPSCLFERCEDVDCPPIPCKKIEGSCAPRCICIQNFFRNGSDVCIPVDECPYYDIE</sequence>
<dbReference type="Pfam" id="PF01826">
    <property type="entry name" value="TIL"/>
    <property type="match status" value="2"/>
</dbReference>
<evidence type="ECO:0000256" key="4">
    <source>
        <dbReference type="SAM" id="SignalP"/>
    </source>
</evidence>
<evidence type="ECO:0000256" key="1">
    <source>
        <dbReference type="ARBA" id="ARBA00022690"/>
    </source>
</evidence>
<keyword evidence="1" id="KW-0646">Protease inhibitor</keyword>
<dbReference type="PANTHER" id="PTHR23259">
    <property type="entry name" value="RIDDLE"/>
    <property type="match status" value="1"/>
</dbReference>
<evidence type="ECO:0000313" key="6">
    <source>
        <dbReference type="EMBL" id="AHX25882.1"/>
    </source>
</evidence>
<name>A0A023PN86_HELAM</name>
<feature type="domain" description="TIL" evidence="5">
    <location>
        <begin position="31"/>
        <end position="87"/>
    </location>
</feature>
<feature type="domain" description="TIL" evidence="5">
    <location>
        <begin position="94"/>
        <end position="154"/>
    </location>
</feature>
<dbReference type="CDD" id="cd19941">
    <property type="entry name" value="TIL"/>
    <property type="match status" value="3"/>
</dbReference>
<dbReference type="SUPFAM" id="SSF57567">
    <property type="entry name" value="Serine protease inhibitors"/>
    <property type="match status" value="2"/>
</dbReference>
<dbReference type="InterPro" id="IPR036084">
    <property type="entry name" value="Ser_inhib-like_sf"/>
</dbReference>
<protein>
    <submittedName>
        <fullName evidence="6">TIL domain protease inhibitor 1</fullName>
    </submittedName>
</protein>
<evidence type="ECO:0000256" key="3">
    <source>
        <dbReference type="SAM" id="MobiDB-lite"/>
    </source>
</evidence>
<dbReference type="GO" id="GO:0030414">
    <property type="term" value="F:peptidase inhibitor activity"/>
    <property type="evidence" value="ECO:0007669"/>
    <property type="project" value="UniProtKB-KW"/>
</dbReference>
<accession>A0A023PN86</accession>
<feature type="chain" id="PRO_5001523172" evidence="4">
    <location>
        <begin position="17"/>
        <end position="287"/>
    </location>
</feature>
<dbReference type="PANTHER" id="PTHR23259:SF69">
    <property type="entry name" value="GEO11767P1-RELATED"/>
    <property type="match status" value="1"/>
</dbReference>